<proteinExistence type="predicted"/>
<organism evidence="2 3">
    <name type="scientific">Polarella glacialis</name>
    <name type="common">Dinoflagellate</name>
    <dbReference type="NCBI Taxonomy" id="89957"/>
    <lineage>
        <taxon>Eukaryota</taxon>
        <taxon>Sar</taxon>
        <taxon>Alveolata</taxon>
        <taxon>Dinophyceae</taxon>
        <taxon>Suessiales</taxon>
        <taxon>Suessiaceae</taxon>
        <taxon>Polarella</taxon>
    </lineage>
</organism>
<dbReference type="CDD" id="cd00882">
    <property type="entry name" value="Ras_like_GTPase"/>
    <property type="match status" value="1"/>
</dbReference>
<dbReference type="GO" id="GO:0005525">
    <property type="term" value="F:GTP binding"/>
    <property type="evidence" value="ECO:0007669"/>
    <property type="project" value="InterPro"/>
</dbReference>
<reference evidence="2" key="1">
    <citation type="submission" date="2021-02" db="EMBL/GenBank/DDBJ databases">
        <authorList>
            <person name="Dougan E. K."/>
            <person name="Rhodes N."/>
            <person name="Thang M."/>
            <person name="Chan C."/>
        </authorList>
    </citation>
    <scope>NUCLEOTIDE SEQUENCE</scope>
</reference>
<dbReference type="InterPro" id="IPR027417">
    <property type="entry name" value="P-loop_NTPase"/>
</dbReference>
<evidence type="ECO:0000313" key="3">
    <source>
        <dbReference type="Proteomes" id="UP000654075"/>
    </source>
</evidence>
<gene>
    <name evidence="2" type="ORF">PGLA1383_LOCUS31913</name>
</gene>
<feature type="non-terminal residue" evidence="2">
    <location>
        <position position="1"/>
    </location>
</feature>
<sequence length="224" mass="24040">EAVKLAADNSKLVVETESLRALEQQLQDRDAQIAKVQGELAALLEAAAKQQEALSEAEGRYQQLLKSTAMQSVAGLPIAAAGRVSTGSASGAATRRQAGNRNVFIQIVGAPGVGKSSLLEALIQEHDPAQLAKFNEQKANFMTHHQIQVGERFLKLLDCSGNARASHLVKEWFGRSTWVFVVYDLANSKSLEAALALTQEVHSSGARVMLFGSKFNVDKGASIQ</sequence>
<name>A0A813FKA3_POLGL</name>
<dbReference type="Gene3D" id="3.40.50.300">
    <property type="entry name" value="P-loop containing nucleotide triphosphate hydrolases"/>
    <property type="match status" value="1"/>
</dbReference>
<feature type="non-terminal residue" evidence="2">
    <location>
        <position position="224"/>
    </location>
</feature>
<evidence type="ECO:0000313" key="2">
    <source>
        <dbReference type="EMBL" id="CAE8614180.1"/>
    </source>
</evidence>
<keyword evidence="3" id="KW-1185">Reference proteome</keyword>
<comment type="caution">
    <text evidence="2">The sequence shown here is derived from an EMBL/GenBank/DDBJ whole genome shotgun (WGS) entry which is preliminary data.</text>
</comment>
<dbReference type="OrthoDB" id="10657877at2759"/>
<dbReference type="GO" id="GO:0003924">
    <property type="term" value="F:GTPase activity"/>
    <property type="evidence" value="ECO:0007669"/>
    <property type="project" value="InterPro"/>
</dbReference>
<dbReference type="Proteomes" id="UP000654075">
    <property type="component" value="Unassembled WGS sequence"/>
</dbReference>
<dbReference type="EMBL" id="CAJNNV010025376">
    <property type="protein sequence ID" value="CAE8614180.1"/>
    <property type="molecule type" value="Genomic_DNA"/>
</dbReference>
<dbReference type="AlphaFoldDB" id="A0A813FKA3"/>
<accession>A0A813FKA3</accession>
<dbReference type="InterPro" id="IPR001806">
    <property type="entry name" value="Small_GTPase"/>
</dbReference>
<dbReference type="SUPFAM" id="SSF52540">
    <property type="entry name" value="P-loop containing nucleoside triphosphate hydrolases"/>
    <property type="match status" value="1"/>
</dbReference>
<feature type="coiled-coil region" evidence="1">
    <location>
        <begin position="19"/>
        <end position="67"/>
    </location>
</feature>
<dbReference type="Pfam" id="PF00071">
    <property type="entry name" value="Ras"/>
    <property type="match status" value="1"/>
</dbReference>
<protein>
    <submittedName>
        <fullName evidence="2">Uncharacterized protein</fullName>
    </submittedName>
</protein>
<evidence type="ECO:0000256" key="1">
    <source>
        <dbReference type="SAM" id="Coils"/>
    </source>
</evidence>
<keyword evidence="1" id="KW-0175">Coiled coil</keyword>